<keyword evidence="1 2" id="KW-0597">Phosphoprotein</keyword>
<dbReference type="Pfam" id="PF00072">
    <property type="entry name" value="Response_reg"/>
    <property type="match status" value="1"/>
</dbReference>
<evidence type="ECO:0000313" key="5">
    <source>
        <dbReference type="EMBL" id="MEN3070533.1"/>
    </source>
</evidence>
<dbReference type="PANTHER" id="PTHR44591">
    <property type="entry name" value="STRESS RESPONSE REGULATOR PROTEIN 1"/>
    <property type="match status" value="1"/>
</dbReference>
<dbReference type="CDD" id="cd00156">
    <property type="entry name" value="REC"/>
    <property type="match status" value="1"/>
</dbReference>
<dbReference type="RefSeq" id="WP_345921312.1">
    <property type="nucleotide sequence ID" value="NZ_JBDIVE010000015.1"/>
</dbReference>
<reference evidence="5 6" key="1">
    <citation type="journal article" date="2018" name="Int. J. Syst. Evol. Microbiol.">
        <title>Uliginosibacterium sediminicola sp. nov., isolated from freshwater sediment.</title>
        <authorList>
            <person name="Hwang W.M."/>
            <person name="Kim S.M."/>
            <person name="Kang K."/>
            <person name="Ahn T.Y."/>
        </authorList>
    </citation>
    <scope>NUCLEOTIDE SEQUENCE [LARGE SCALE GENOMIC DNA]</scope>
    <source>
        <strain evidence="5 6">M1-21</strain>
    </source>
</reference>
<dbReference type="PROSITE" id="PS50110">
    <property type="entry name" value="RESPONSE_REGULATORY"/>
    <property type="match status" value="1"/>
</dbReference>
<dbReference type="EMBL" id="JBDIVE010000015">
    <property type="protein sequence ID" value="MEN3070533.1"/>
    <property type="molecule type" value="Genomic_DNA"/>
</dbReference>
<dbReference type="Gene3D" id="1.10.10.10">
    <property type="entry name" value="Winged helix-like DNA-binding domain superfamily/Winged helix DNA-binding domain"/>
    <property type="match status" value="1"/>
</dbReference>
<comment type="caution">
    <text evidence="5">The sequence shown here is derived from an EMBL/GenBank/DDBJ whole genome shotgun (WGS) entry which is preliminary data.</text>
</comment>
<evidence type="ECO:0000256" key="1">
    <source>
        <dbReference type="ARBA" id="ARBA00022553"/>
    </source>
</evidence>
<dbReference type="Pfam" id="PF03861">
    <property type="entry name" value="ANTAR"/>
    <property type="match status" value="1"/>
</dbReference>
<evidence type="ECO:0000259" key="4">
    <source>
        <dbReference type="PROSITE" id="PS50921"/>
    </source>
</evidence>
<feature type="domain" description="ANTAR" evidence="4">
    <location>
        <begin position="120"/>
        <end position="181"/>
    </location>
</feature>
<dbReference type="InterPro" id="IPR011006">
    <property type="entry name" value="CheY-like_superfamily"/>
</dbReference>
<dbReference type="InterPro" id="IPR008327">
    <property type="entry name" value="Sig_transdc_resp-reg_antiterm"/>
</dbReference>
<dbReference type="PROSITE" id="PS50921">
    <property type="entry name" value="ANTAR"/>
    <property type="match status" value="1"/>
</dbReference>
<feature type="domain" description="Response regulatory" evidence="3">
    <location>
        <begin position="7"/>
        <end position="121"/>
    </location>
</feature>
<organism evidence="5 6">
    <name type="scientific">Uliginosibacterium sediminicola</name>
    <dbReference type="NCBI Taxonomy" id="2024550"/>
    <lineage>
        <taxon>Bacteria</taxon>
        <taxon>Pseudomonadati</taxon>
        <taxon>Pseudomonadota</taxon>
        <taxon>Betaproteobacteria</taxon>
        <taxon>Rhodocyclales</taxon>
        <taxon>Zoogloeaceae</taxon>
        <taxon>Uliginosibacterium</taxon>
    </lineage>
</organism>
<dbReference type="InterPro" id="IPR001789">
    <property type="entry name" value="Sig_transdc_resp-reg_receiver"/>
</dbReference>
<dbReference type="SMART" id="SM00448">
    <property type="entry name" value="REC"/>
    <property type="match status" value="1"/>
</dbReference>
<feature type="modified residue" description="4-aspartylphosphate" evidence="2">
    <location>
        <position position="57"/>
    </location>
</feature>
<dbReference type="InterPro" id="IPR005561">
    <property type="entry name" value="ANTAR"/>
</dbReference>
<evidence type="ECO:0000256" key="2">
    <source>
        <dbReference type="PROSITE-ProRule" id="PRU00169"/>
    </source>
</evidence>
<keyword evidence="6" id="KW-1185">Reference proteome</keyword>
<protein>
    <submittedName>
        <fullName evidence="5">Response regulator</fullName>
    </submittedName>
</protein>
<dbReference type="Proteomes" id="UP001410394">
    <property type="component" value="Unassembled WGS sequence"/>
</dbReference>
<dbReference type="Gene3D" id="3.40.50.2300">
    <property type="match status" value="1"/>
</dbReference>
<gene>
    <name evidence="5" type="ORF">ABDB84_18765</name>
</gene>
<accession>A0ABU9Z381</accession>
<dbReference type="PIRSF" id="PIRSF036382">
    <property type="entry name" value="RR_antiterm"/>
    <property type="match status" value="1"/>
</dbReference>
<dbReference type="InterPro" id="IPR050595">
    <property type="entry name" value="Bact_response_regulator"/>
</dbReference>
<dbReference type="SMART" id="SM01012">
    <property type="entry name" value="ANTAR"/>
    <property type="match status" value="1"/>
</dbReference>
<evidence type="ECO:0000259" key="3">
    <source>
        <dbReference type="PROSITE" id="PS50110"/>
    </source>
</evidence>
<evidence type="ECO:0000313" key="6">
    <source>
        <dbReference type="Proteomes" id="UP001410394"/>
    </source>
</evidence>
<proteinExistence type="predicted"/>
<name>A0ABU9Z381_9RHOO</name>
<dbReference type="SUPFAM" id="SSF52172">
    <property type="entry name" value="CheY-like"/>
    <property type="match status" value="1"/>
</dbReference>
<dbReference type="PANTHER" id="PTHR44591:SF3">
    <property type="entry name" value="RESPONSE REGULATORY DOMAIN-CONTAINING PROTEIN"/>
    <property type="match status" value="1"/>
</dbReference>
<dbReference type="InterPro" id="IPR036388">
    <property type="entry name" value="WH-like_DNA-bd_sf"/>
</dbReference>
<sequence>MNTHSESILVVEDDAIMQDILCTTLSQAGWRCISAYKAEEALDKLNAEPDIALLLIDLGLPGMSGLELAAAVQKKYKLPFIVLTVDDEDGKVSDAIKAGAMSYLTKPFDTAQLPPIVRTTLARHKDVRQLESALQADRSVSVAIGILMHSKAMSEQSAFNHLRQEARAKRQALGGVAQKIIKEFSSSER</sequence>